<dbReference type="GO" id="GO:0016567">
    <property type="term" value="P:protein ubiquitination"/>
    <property type="evidence" value="ECO:0007669"/>
    <property type="project" value="InterPro"/>
</dbReference>
<evidence type="ECO:0000256" key="9">
    <source>
        <dbReference type="ARBA" id="ARBA00022833"/>
    </source>
</evidence>
<proteinExistence type="predicted"/>
<evidence type="ECO:0000256" key="10">
    <source>
        <dbReference type="ARBA" id="ARBA00022989"/>
    </source>
</evidence>
<keyword evidence="6" id="KW-0479">Metal-binding</keyword>
<dbReference type="GO" id="GO:0008270">
    <property type="term" value="F:zinc ion binding"/>
    <property type="evidence" value="ECO:0007669"/>
    <property type="project" value="UniProtKB-KW"/>
</dbReference>
<evidence type="ECO:0000256" key="6">
    <source>
        <dbReference type="ARBA" id="ARBA00022723"/>
    </source>
</evidence>
<evidence type="ECO:0000256" key="3">
    <source>
        <dbReference type="ARBA" id="ARBA00012483"/>
    </source>
</evidence>
<evidence type="ECO:0000259" key="13">
    <source>
        <dbReference type="Pfam" id="PF12483"/>
    </source>
</evidence>
<dbReference type="GO" id="GO:0016020">
    <property type="term" value="C:membrane"/>
    <property type="evidence" value="ECO:0007669"/>
    <property type="project" value="UniProtKB-SubCell"/>
</dbReference>
<evidence type="ECO:0000256" key="7">
    <source>
        <dbReference type="ARBA" id="ARBA00022771"/>
    </source>
</evidence>
<accession>A0A8T4L9T9</accession>
<dbReference type="GO" id="GO:0061630">
    <property type="term" value="F:ubiquitin protein ligase activity"/>
    <property type="evidence" value="ECO:0007669"/>
    <property type="project" value="UniProtKB-EC"/>
</dbReference>
<keyword evidence="4" id="KW-0808">Transferase</keyword>
<dbReference type="Pfam" id="PF12483">
    <property type="entry name" value="GIDE"/>
    <property type="match status" value="1"/>
</dbReference>
<comment type="catalytic activity">
    <reaction evidence="1">
        <text>S-ubiquitinyl-[E2 ubiquitin-conjugating enzyme]-L-cysteine + [acceptor protein]-L-lysine = [E2 ubiquitin-conjugating enzyme]-L-cysteine + N(6)-ubiquitinyl-[acceptor protein]-L-lysine.</text>
        <dbReference type="EC" id="2.3.2.27"/>
    </reaction>
</comment>
<evidence type="ECO:0000313" key="15">
    <source>
        <dbReference type="Proteomes" id="UP000678237"/>
    </source>
</evidence>
<evidence type="ECO:0000256" key="8">
    <source>
        <dbReference type="ARBA" id="ARBA00022786"/>
    </source>
</evidence>
<evidence type="ECO:0000256" key="1">
    <source>
        <dbReference type="ARBA" id="ARBA00000900"/>
    </source>
</evidence>
<name>A0A8T4L9T9_9ARCH</name>
<dbReference type="AlphaFoldDB" id="A0A8T4L9T9"/>
<reference evidence="14" key="1">
    <citation type="submission" date="2021-03" db="EMBL/GenBank/DDBJ databases">
        <authorList>
            <person name="Jaffe A."/>
        </authorList>
    </citation>
    <scope>NUCLEOTIDE SEQUENCE</scope>
    <source>
        <strain evidence="14">RIFCSPLOWO2_01_FULL_58_19</strain>
    </source>
</reference>
<feature type="transmembrane region" description="Helical" evidence="12">
    <location>
        <begin position="215"/>
        <end position="234"/>
    </location>
</feature>
<evidence type="ECO:0000313" key="14">
    <source>
        <dbReference type="EMBL" id="MBS3063474.1"/>
    </source>
</evidence>
<feature type="domain" description="E3 Ubiquitin ligase MUL1-like" evidence="13">
    <location>
        <begin position="79"/>
        <end position="226"/>
    </location>
</feature>
<evidence type="ECO:0000256" key="12">
    <source>
        <dbReference type="SAM" id="Phobius"/>
    </source>
</evidence>
<organism evidence="14 15">
    <name type="scientific">Candidatus Iainarchaeum sp</name>
    <dbReference type="NCBI Taxonomy" id="3101447"/>
    <lineage>
        <taxon>Archaea</taxon>
        <taxon>Candidatus Iainarchaeota</taxon>
        <taxon>Candidatus Iainarchaeia</taxon>
        <taxon>Candidatus Iainarchaeales</taxon>
        <taxon>Candidatus Iainarchaeaceae</taxon>
        <taxon>Candidatus Iainarchaeum</taxon>
    </lineage>
</organism>
<evidence type="ECO:0000256" key="11">
    <source>
        <dbReference type="ARBA" id="ARBA00023136"/>
    </source>
</evidence>
<gene>
    <name evidence="14" type="ORF">J4203_06430</name>
</gene>
<dbReference type="EC" id="2.3.2.27" evidence="3"/>
<evidence type="ECO:0000256" key="2">
    <source>
        <dbReference type="ARBA" id="ARBA00004141"/>
    </source>
</evidence>
<keyword evidence="5 12" id="KW-0812">Transmembrane</keyword>
<comment type="caution">
    <text evidence="14">The sequence shown here is derived from an EMBL/GenBank/DDBJ whole genome shotgun (WGS) entry which is preliminary data.</text>
</comment>
<dbReference type="Proteomes" id="UP000678237">
    <property type="component" value="Unassembled WGS sequence"/>
</dbReference>
<keyword evidence="7" id="KW-0863">Zinc-finger</keyword>
<keyword evidence="8" id="KW-0833">Ubl conjugation pathway</keyword>
<keyword evidence="9" id="KW-0862">Zinc</keyword>
<sequence>MLNLIVAGTCWLLAGASYWWSAQTEKRKQEIMSIQSTKCRDLEPGRKTEVKGTVKALTPLPVPERPGECVYYRIERRQERMHTRREADGKIHSTPEWETIEARTESRRFLVEDETGSVLVDLQEGAEVDAPLVVDKNEQSPGNTLSAGGFRLSLGGGKPTTTRVWALVPGQPVYVLGQAESEGSRVVLKSGEQKLVVSYKSEEELLRGAQRDASFGKVIAAALLAAGAAAFFLIK</sequence>
<dbReference type="EMBL" id="JAGVWE010000005">
    <property type="protein sequence ID" value="MBS3063474.1"/>
    <property type="molecule type" value="Genomic_DNA"/>
</dbReference>
<reference evidence="14" key="2">
    <citation type="submission" date="2021-05" db="EMBL/GenBank/DDBJ databases">
        <title>Protein family content uncovers lineage relationships and bacterial pathway maintenance mechanisms in DPANN archaea.</title>
        <authorList>
            <person name="Castelle C.J."/>
            <person name="Meheust R."/>
            <person name="Jaffe A.L."/>
            <person name="Seitz K."/>
            <person name="Gong X."/>
            <person name="Baker B.J."/>
            <person name="Banfield J.F."/>
        </authorList>
    </citation>
    <scope>NUCLEOTIDE SEQUENCE</scope>
    <source>
        <strain evidence="14">RIFCSPLOWO2_01_FULL_58_19</strain>
    </source>
</reference>
<protein>
    <recommendedName>
        <fullName evidence="3">RING-type E3 ubiquitin transferase</fullName>
        <ecNumber evidence="3">2.3.2.27</ecNumber>
    </recommendedName>
</protein>
<evidence type="ECO:0000256" key="4">
    <source>
        <dbReference type="ARBA" id="ARBA00022679"/>
    </source>
</evidence>
<keyword evidence="11 12" id="KW-0472">Membrane</keyword>
<dbReference type="InterPro" id="IPR022170">
    <property type="entry name" value="MUL1-like"/>
</dbReference>
<evidence type="ECO:0000256" key="5">
    <source>
        <dbReference type="ARBA" id="ARBA00022692"/>
    </source>
</evidence>
<keyword evidence="10 12" id="KW-1133">Transmembrane helix</keyword>
<comment type="subcellular location">
    <subcellularLocation>
        <location evidence="2">Membrane</location>
        <topology evidence="2">Multi-pass membrane protein</topology>
    </subcellularLocation>
</comment>